<dbReference type="AlphaFoldDB" id="X1CKH8"/>
<comment type="caution">
    <text evidence="2">The sequence shown here is derived from an EMBL/GenBank/DDBJ whole genome shotgun (WGS) entry which is preliminary data.</text>
</comment>
<sequence>MAARSLVIMGISSNQVLQEGNSRNTWENALLVKREISPGRVLLVTSAYHMARSMMSFTKNGMNCIAAPTDYKSERSGYTLLSFLPGMGSFTNSYRAL</sequence>
<feature type="non-terminal residue" evidence="2">
    <location>
        <position position="97"/>
    </location>
</feature>
<dbReference type="InterPro" id="IPR051599">
    <property type="entry name" value="Cell_Envelope_Assoc"/>
</dbReference>
<accession>X1CKH8</accession>
<gene>
    <name evidence="2" type="ORF">S01H4_42766</name>
</gene>
<feature type="domain" description="DUF218" evidence="1">
    <location>
        <begin position="2"/>
        <end position="85"/>
    </location>
</feature>
<proteinExistence type="predicted"/>
<dbReference type="InterPro" id="IPR003848">
    <property type="entry name" value="DUF218"/>
</dbReference>
<evidence type="ECO:0000313" key="2">
    <source>
        <dbReference type="EMBL" id="GAG93497.1"/>
    </source>
</evidence>
<dbReference type="EMBL" id="BART01023520">
    <property type="protein sequence ID" value="GAG93497.1"/>
    <property type="molecule type" value="Genomic_DNA"/>
</dbReference>
<dbReference type="GO" id="GO:0043164">
    <property type="term" value="P:Gram-negative-bacterium-type cell wall biogenesis"/>
    <property type="evidence" value="ECO:0007669"/>
    <property type="project" value="TreeGrafter"/>
</dbReference>
<protein>
    <recommendedName>
        <fullName evidence="1">DUF218 domain-containing protein</fullName>
    </recommendedName>
</protein>
<organism evidence="2">
    <name type="scientific">marine sediment metagenome</name>
    <dbReference type="NCBI Taxonomy" id="412755"/>
    <lineage>
        <taxon>unclassified sequences</taxon>
        <taxon>metagenomes</taxon>
        <taxon>ecological metagenomes</taxon>
    </lineage>
</organism>
<dbReference type="InterPro" id="IPR014729">
    <property type="entry name" value="Rossmann-like_a/b/a_fold"/>
</dbReference>
<dbReference type="PANTHER" id="PTHR30336">
    <property type="entry name" value="INNER MEMBRANE PROTEIN, PROBABLE PERMEASE"/>
    <property type="match status" value="1"/>
</dbReference>
<dbReference type="Gene3D" id="3.40.50.620">
    <property type="entry name" value="HUPs"/>
    <property type="match status" value="1"/>
</dbReference>
<dbReference type="CDD" id="cd06259">
    <property type="entry name" value="YdcF-like"/>
    <property type="match status" value="1"/>
</dbReference>
<dbReference type="GO" id="GO:0005886">
    <property type="term" value="C:plasma membrane"/>
    <property type="evidence" value="ECO:0007669"/>
    <property type="project" value="TreeGrafter"/>
</dbReference>
<dbReference type="GO" id="GO:0000270">
    <property type="term" value="P:peptidoglycan metabolic process"/>
    <property type="evidence" value="ECO:0007669"/>
    <property type="project" value="TreeGrafter"/>
</dbReference>
<reference evidence="2" key="1">
    <citation type="journal article" date="2014" name="Front. Microbiol.">
        <title>High frequency of phylogenetically diverse reductive dehalogenase-homologous genes in deep subseafloor sedimentary metagenomes.</title>
        <authorList>
            <person name="Kawai M."/>
            <person name="Futagami T."/>
            <person name="Toyoda A."/>
            <person name="Takaki Y."/>
            <person name="Nishi S."/>
            <person name="Hori S."/>
            <person name="Arai W."/>
            <person name="Tsubouchi T."/>
            <person name="Morono Y."/>
            <person name="Uchiyama I."/>
            <person name="Ito T."/>
            <person name="Fujiyama A."/>
            <person name="Inagaki F."/>
            <person name="Takami H."/>
        </authorList>
    </citation>
    <scope>NUCLEOTIDE SEQUENCE</scope>
    <source>
        <strain evidence="2">Expedition CK06-06</strain>
    </source>
</reference>
<dbReference type="PANTHER" id="PTHR30336:SF4">
    <property type="entry name" value="ENVELOPE BIOGENESIS FACTOR ELYC"/>
    <property type="match status" value="1"/>
</dbReference>
<evidence type="ECO:0000259" key="1">
    <source>
        <dbReference type="Pfam" id="PF02698"/>
    </source>
</evidence>
<dbReference type="Pfam" id="PF02698">
    <property type="entry name" value="DUF218"/>
    <property type="match status" value="1"/>
</dbReference>
<name>X1CKH8_9ZZZZ</name>